<accession>A0A4S8HXH4</accession>
<dbReference type="RefSeq" id="WP_136577093.1">
    <property type="nucleotide sequence ID" value="NZ_STFF01000002.1"/>
</dbReference>
<organism evidence="1 2">
    <name type="scientific">Niastella caeni</name>
    <dbReference type="NCBI Taxonomy" id="2569763"/>
    <lineage>
        <taxon>Bacteria</taxon>
        <taxon>Pseudomonadati</taxon>
        <taxon>Bacteroidota</taxon>
        <taxon>Chitinophagia</taxon>
        <taxon>Chitinophagales</taxon>
        <taxon>Chitinophagaceae</taxon>
        <taxon>Niastella</taxon>
    </lineage>
</organism>
<keyword evidence="2" id="KW-1185">Reference proteome</keyword>
<dbReference type="AlphaFoldDB" id="A0A4S8HXH4"/>
<reference evidence="1 2" key="1">
    <citation type="submission" date="2019-04" db="EMBL/GenBank/DDBJ databases">
        <title>Niastella caeni sp. nov., isolated from activated sludge.</title>
        <authorList>
            <person name="Sheng M."/>
        </authorList>
    </citation>
    <scope>NUCLEOTIDE SEQUENCE [LARGE SCALE GENOMIC DNA]</scope>
    <source>
        <strain evidence="1 2">HX-2-15</strain>
    </source>
</reference>
<dbReference type="OrthoDB" id="1452598at2"/>
<proteinExistence type="predicted"/>
<comment type="caution">
    <text evidence="1">The sequence shown here is derived from an EMBL/GenBank/DDBJ whole genome shotgun (WGS) entry which is preliminary data.</text>
</comment>
<protein>
    <submittedName>
        <fullName evidence="1">Uncharacterized protein</fullName>
    </submittedName>
</protein>
<evidence type="ECO:0000313" key="2">
    <source>
        <dbReference type="Proteomes" id="UP000306918"/>
    </source>
</evidence>
<dbReference type="Proteomes" id="UP000306918">
    <property type="component" value="Unassembled WGS sequence"/>
</dbReference>
<sequence length="73" mass="7855">MEKRVKIATDAAQKSIIQKAIESSENEQLDLYKAIFGGAAGSNCNVAAPINLLRGSDDAVAYDKTDQFLRAPL</sequence>
<evidence type="ECO:0000313" key="1">
    <source>
        <dbReference type="EMBL" id="THU40340.1"/>
    </source>
</evidence>
<name>A0A4S8HXH4_9BACT</name>
<dbReference type="EMBL" id="STFF01000002">
    <property type="protein sequence ID" value="THU40340.1"/>
    <property type="molecule type" value="Genomic_DNA"/>
</dbReference>
<gene>
    <name evidence="1" type="ORF">FAM09_10760</name>
</gene>